<protein>
    <submittedName>
        <fullName evidence="1">Uncharacterized protein</fullName>
    </submittedName>
</protein>
<name>A0A420EBH2_9ALTE</name>
<evidence type="ECO:0000313" key="2">
    <source>
        <dbReference type="Proteomes" id="UP000286482"/>
    </source>
</evidence>
<keyword evidence="2" id="KW-1185">Reference proteome</keyword>
<comment type="caution">
    <text evidence="1">The sequence shown here is derived from an EMBL/GenBank/DDBJ whole genome shotgun (WGS) entry which is preliminary data.</text>
</comment>
<organism evidence="1 2">
    <name type="scientific">Alginatibacterium sediminis</name>
    <dbReference type="NCBI Taxonomy" id="2164068"/>
    <lineage>
        <taxon>Bacteria</taxon>
        <taxon>Pseudomonadati</taxon>
        <taxon>Pseudomonadota</taxon>
        <taxon>Gammaproteobacteria</taxon>
        <taxon>Alteromonadales</taxon>
        <taxon>Alteromonadaceae</taxon>
        <taxon>Alginatibacterium</taxon>
    </lineage>
</organism>
<dbReference type="RefSeq" id="WP_120355230.1">
    <property type="nucleotide sequence ID" value="NZ_RAQO01000006.1"/>
</dbReference>
<reference evidence="1 2" key="1">
    <citation type="submission" date="2018-09" db="EMBL/GenBank/DDBJ databases">
        <authorList>
            <person name="Wang Z."/>
        </authorList>
    </citation>
    <scope>NUCLEOTIDE SEQUENCE [LARGE SCALE GENOMIC DNA]</scope>
    <source>
        <strain evidence="1 2">ALS 81</strain>
    </source>
</reference>
<gene>
    <name evidence="1" type="ORF">DBZ36_12215</name>
</gene>
<evidence type="ECO:0000313" key="1">
    <source>
        <dbReference type="EMBL" id="RKF18004.1"/>
    </source>
</evidence>
<proteinExistence type="predicted"/>
<accession>A0A420EBH2</accession>
<sequence>MKYQVFVFCSVLMAFSSTQYVNAERRDLFAEAIKANPTPLTEAIYSDEKAKGIIASYFGSAFSMTTYTFNQYKNAEVNSRLTQQAIQDILILSDTNGWVKAFAQEQLTSLSASYPTNVILEESGVKNGVYTWIADLDVFFSLNYMGGENKKTGTHRFRATMIRTNEAYHHEFIVLDKIRMLD</sequence>
<dbReference type="AlphaFoldDB" id="A0A420EBH2"/>
<dbReference type="EMBL" id="RAQO01000006">
    <property type="protein sequence ID" value="RKF18004.1"/>
    <property type="molecule type" value="Genomic_DNA"/>
</dbReference>
<dbReference type="Proteomes" id="UP000286482">
    <property type="component" value="Unassembled WGS sequence"/>
</dbReference>